<dbReference type="InterPro" id="IPR013785">
    <property type="entry name" value="Aldolase_TIM"/>
</dbReference>
<dbReference type="Proteomes" id="UP000248128">
    <property type="component" value="Unassembled WGS sequence"/>
</dbReference>
<dbReference type="OrthoDB" id="3175637at2"/>
<dbReference type="SMART" id="SM01130">
    <property type="entry name" value="DHDPS"/>
    <property type="match status" value="1"/>
</dbReference>
<evidence type="ECO:0000256" key="1">
    <source>
        <dbReference type="ARBA" id="ARBA00007592"/>
    </source>
</evidence>
<proteinExistence type="inferred from homology"/>
<dbReference type="Pfam" id="PF00701">
    <property type="entry name" value="DHDPS"/>
    <property type="match status" value="1"/>
</dbReference>
<evidence type="ECO:0000256" key="3">
    <source>
        <dbReference type="PIRNR" id="PIRNR001365"/>
    </source>
</evidence>
<evidence type="ECO:0000256" key="4">
    <source>
        <dbReference type="PIRSR" id="PIRSR001365-1"/>
    </source>
</evidence>
<dbReference type="InterPro" id="IPR002220">
    <property type="entry name" value="DapA-like"/>
</dbReference>
<name>A0A318MLY1_9BIFI</name>
<dbReference type="PRINTS" id="PR00146">
    <property type="entry name" value="DHPICSNTHASE"/>
</dbReference>
<evidence type="ECO:0000313" key="7">
    <source>
        <dbReference type="Proteomes" id="UP000248128"/>
    </source>
</evidence>
<protein>
    <recommendedName>
        <fullName evidence="8">Dihydrodipicolinate synthase family protein</fullName>
    </recommendedName>
</protein>
<dbReference type="GO" id="GO:0008840">
    <property type="term" value="F:4-hydroxy-tetrahydrodipicolinate synthase activity"/>
    <property type="evidence" value="ECO:0007669"/>
    <property type="project" value="TreeGrafter"/>
</dbReference>
<feature type="active site" description="Proton donor/acceptor" evidence="4">
    <location>
        <position position="133"/>
    </location>
</feature>
<dbReference type="PANTHER" id="PTHR12128:SF66">
    <property type="entry name" value="4-HYDROXY-2-OXOGLUTARATE ALDOLASE, MITOCHONDRIAL"/>
    <property type="match status" value="1"/>
</dbReference>
<comment type="caution">
    <text evidence="6">The sequence shown here is derived from an EMBL/GenBank/DDBJ whole genome shotgun (WGS) entry which is preliminary data.</text>
</comment>
<comment type="similarity">
    <text evidence="1 3">Belongs to the DapA family.</text>
</comment>
<dbReference type="PIRSF" id="PIRSF001365">
    <property type="entry name" value="DHDPS"/>
    <property type="match status" value="1"/>
</dbReference>
<feature type="binding site" evidence="5">
    <location>
        <position position="201"/>
    </location>
    <ligand>
        <name>pyruvate</name>
        <dbReference type="ChEBI" id="CHEBI:15361"/>
    </ligand>
</feature>
<keyword evidence="2 3" id="KW-0456">Lyase</keyword>
<dbReference type="EMBL" id="QGLK01000001">
    <property type="protein sequence ID" value="PXY89619.1"/>
    <property type="molecule type" value="Genomic_DNA"/>
</dbReference>
<evidence type="ECO:0000256" key="5">
    <source>
        <dbReference type="PIRSR" id="PIRSR001365-2"/>
    </source>
</evidence>
<dbReference type="AlphaFoldDB" id="A0A318MLY1"/>
<accession>A0A318MLY1</accession>
<dbReference type="CDD" id="cd00408">
    <property type="entry name" value="DHDPS-like"/>
    <property type="match status" value="1"/>
</dbReference>
<dbReference type="Gene3D" id="3.20.20.70">
    <property type="entry name" value="Aldolase class I"/>
    <property type="match status" value="1"/>
</dbReference>
<dbReference type="SUPFAM" id="SSF51569">
    <property type="entry name" value="Aldolase"/>
    <property type="match status" value="1"/>
</dbReference>
<evidence type="ECO:0008006" key="8">
    <source>
        <dbReference type="Google" id="ProtNLM"/>
    </source>
</evidence>
<feature type="active site" description="Schiff-base intermediate with substrate" evidence="4">
    <location>
        <position position="160"/>
    </location>
</feature>
<gene>
    <name evidence="6" type="ORF">DKK74_01845</name>
</gene>
<evidence type="ECO:0000256" key="2">
    <source>
        <dbReference type="ARBA" id="ARBA00023239"/>
    </source>
</evidence>
<organism evidence="6 7">
    <name type="scientific">Bifidobacterium asteroides</name>
    <dbReference type="NCBI Taxonomy" id="1684"/>
    <lineage>
        <taxon>Bacteria</taxon>
        <taxon>Bacillati</taxon>
        <taxon>Actinomycetota</taxon>
        <taxon>Actinomycetes</taxon>
        <taxon>Bifidobacteriales</taxon>
        <taxon>Bifidobacteriaceae</taxon>
        <taxon>Bifidobacterium</taxon>
    </lineage>
</organism>
<reference evidence="6 7" key="1">
    <citation type="submission" date="2018-05" db="EMBL/GenBank/DDBJ databases">
        <title>Reference genomes for bee gut microbiota database.</title>
        <authorList>
            <person name="Ellegaard K.M."/>
        </authorList>
    </citation>
    <scope>NUCLEOTIDE SEQUENCE [LARGE SCALE GENOMIC DNA]</scope>
    <source>
        <strain evidence="6 7">ESL0199</strain>
    </source>
</reference>
<dbReference type="PANTHER" id="PTHR12128">
    <property type="entry name" value="DIHYDRODIPICOLINATE SYNTHASE"/>
    <property type="match status" value="1"/>
</dbReference>
<sequence>MLRKPEIITASIAAFNDHGGLDIGRNKAYLKRIEPFVDGVLAVGTNAEFPSLDFNERKELVSLAIDIFGTDRVIAQVGAPSVRQALRLAQDAVDAGATRFAALTPYYFRASQKGIYSYYQSLREAIDGDLYVYIFPDVANTDLEPETLVKLADIGINGVKLSGVASQRVEIYRRAAPEISLWSGNDADLPHVMDAGGSGVISGVSGVAPKAWAVLRDAYSAGEENAMVNAQQRVQELVKVLGPSIGRLKYALNFLGMPVGECRMAIDEPTEFEKEEIRQVLEHGDIA</sequence>
<evidence type="ECO:0000313" key="6">
    <source>
        <dbReference type="EMBL" id="PXY89619.1"/>
    </source>
</evidence>
<dbReference type="RefSeq" id="WP_110412501.1">
    <property type="nucleotide sequence ID" value="NZ_QGLK01000001.1"/>
</dbReference>